<comment type="caution">
    <text evidence="1">The sequence shown here is derived from an EMBL/GenBank/DDBJ whole genome shotgun (WGS) entry which is preliminary data.</text>
</comment>
<gene>
    <name evidence="1" type="ORF">EEDITHA_LOCUS80</name>
</gene>
<name>A0AAU9TDG1_EUPED</name>
<organism evidence="1 2">
    <name type="scientific">Euphydryas editha</name>
    <name type="common">Edith's checkerspot</name>
    <dbReference type="NCBI Taxonomy" id="104508"/>
    <lineage>
        <taxon>Eukaryota</taxon>
        <taxon>Metazoa</taxon>
        <taxon>Ecdysozoa</taxon>
        <taxon>Arthropoda</taxon>
        <taxon>Hexapoda</taxon>
        <taxon>Insecta</taxon>
        <taxon>Pterygota</taxon>
        <taxon>Neoptera</taxon>
        <taxon>Endopterygota</taxon>
        <taxon>Lepidoptera</taxon>
        <taxon>Glossata</taxon>
        <taxon>Ditrysia</taxon>
        <taxon>Papilionoidea</taxon>
        <taxon>Nymphalidae</taxon>
        <taxon>Nymphalinae</taxon>
        <taxon>Euphydryas</taxon>
    </lineage>
</organism>
<reference evidence="1" key="1">
    <citation type="submission" date="2022-03" db="EMBL/GenBank/DDBJ databases">
        <authorList>
            <person name="Tunstrom K."/>
        </authorList>
    </citation>
    <scope>NUCLEOTIDE SEQUENCE</scope>
</reference>
<keyword evidence="2" id="KW-1185">Reference proteome</keyword>
<accession>A0AAU9TDG1</accession>
<dbReference type="EMBL" id="CAKOGL010000001">
    <property type="protein sequence ID" value="CAH2083355.1"/>
    <property type="molecule type" value="Genomic_DNA"/>
</dbReference>
<evidence type="ECO:0000313" key="2">
    <source>
        <dbReference type="Proteomes" id="UP001153954"/>
    </source>
</evidence>
<sequence>MVEKVSISRDRGGLDNMRSLEHYLTDIMRADTSDHLKVRTFTQSIRIENLKNIYEISKVVLKLWCYQGK</sequence>
<protein>
    <submittedName>
        <fullName evidence="1">Uncharacterized protein</fullName>
    </submittedName>
</protein>
<dbReference type="Proteomes" id="UP001153954">
    <property type="component" value="Unassembled WGS sequence"/>
</dbReference>
<proteinExistence type="predicted"/>
<dbReference type="AlphaFoldDB" id="A0AAU9TDG1"/>
<evidence type="ECO:0000313" key="1">
    <source>
        <dbReference type="EMBL" id="CAH2083355.1"/>
    </source>
</evidence>